<dbReference type="InterPro" id="IPR050273">
    <property type="entry name" value="GppA/Ppx_hydrolase"/>
</dbReference>
<dbReference type="Proteomes" id="UP000184386">
    <property type="component" value="Unassembled WGS sequence"/>
</dbReference>
<dbReference type="Gene3D" id="3.30.420.150">
    <property type="entry name" value="Exopolyphosphatase. Domain 2"/>
    <property type="match status" value="1"/>
</dbReference>
<keyword evidence="4" id="KW-1185">Reference proteome</keyword>
<dbReference type="EMBL" id="FRAC01000014">
    <property type="protein sequence ID" value="SHK63413.1"/>
    <property type="molecule type" value="Genomic_DNA"/>
</dbReference>
<dbReference type="Pfam" id="PF02541">
    <property type="entry name" value="Ppx-GppA"/>
    <property type="match status" value="1"/>
</dbReference>
<feature type="domain" description="Ppx/GppA phosphatase N-terminal" evidence="2">
    <location>
        <begin position="17"/>
        <end position="298"/>
    </location>
</feature>
<dbReference type="CDD" id="cd24052">
    <property type="entry name" value="ASKHA_NBD_HpPPX-GppA-like"/>
    <property type="match status" value="1"/>
</dbReference>
<dbReference type="OrthoDB" id="9807195at2"/>
<sequence length="308" mass="34196">MLYAIVDLGSNTMRLCVYEQSDGSLKSIFEKKTMAGLVNYIKNERLSSTGINRACSILEEYKLYIANFGIGEKELNVFATASLRNIVNTKEVIDKIKEVTGLHVELLSGEEEATLDFMGAIKVFQGESGTLVDIGGGSTELVSFQDRQIQYATSMPVGSLNLYVNYVKKIIPKEDERDLIREHVTEALHSLELKKEVSPCICGVGGTMRAAVKLSNQIFGYPKENITVKTSDIKEMLTIIHNSKRQTIAPILQVIPDRIHTIIPGLIAVDTIAAFYGAEQIIVSKYGVREGYLYERIMKENVYAPSGK</sequence>
<comment type="similarity">
    <text evidence="1">Belongs to the GppA/Ppx family.</text>
</comment>
<name>A0A1M6U2M5_9FIRM</name>
<dbReference type="AlphaFoldDB" id="A0A1M6U2M5"/>
<dbReference type="InterPro" id="IPR003695">
    <property type="entry name" value="Ppx_GppA_N"/>
</dbReference>
<evidence type="ECO:0000256" key="1">
    <source>
        <dbReference type="ARBA" id="ARBA00007125"/>
    </source>
</evidence>
<dbReference type="Gene3D" id="3.30.420.40">
    <property type="match status" value="1"/>
</dbReference>
<evidence type="ECO:0000313" key="4">
    <source>
        <dbReference type="Proteomes" id="UP000184386"/>
    </source>
</evidence>
<dbReference type="PANTHER" id="PTHR30005">
    <property type="entry name" value="EXOPOLYPHOSPHATASE"/>
    <property type="match status" value="1"/>
</dbReference>
<evidence type="ECO:0000259" key="2">
    <source>
        <dbReference type="Pfam" id="PF02541"/>
    </source>
</evidence>
<dbReference type="SUPFAM" id="SSF53067">
    <property type="entry name" value="Actin-like ATPase domain"/>
    <property type="match status" value="2"/>
</dbReference>
<reference evidence="3 4" key="1">
    <citation type="submission" date="2016-11" db="EMBL/GenBank/DDBJ databases">
        <authorList>
            <person name="Jaros S."/>
            <person name="Januszkiewicz K."/>
            <person name="Wedrychowicz H."/>
        </authorList>
    </citation>
    <scope>NUCLEOTIDE SEQUENCE [LARGE SCALE GENOMIC DNA]</scope>
    <source>
        <strain evidence="3 4">DSM 15929</strain>
    </source>
</reference>
<dbReference type="GO" id="GO:0006357">
    <property type="term" value="P:regulation of transcription by RNA polymerase II"/>
    <property type="evidence" value="ECO:0007669"/>
    <property type="project" value="TreeGrafter"/>
</dbReference>
<protein>
    <submittedName>
        <fullName evidence="3">Exopolyphosphatase / guanosine-5'-triphosphate,3'-diphosphate pyrophosphatase</fullName>
    </submittedName>
</protein>
<dbReference type="STRING" id="1121322.SAMN02745136_02966"/>
<proteinExistence type="inferred from homology"/>
<dbReference type="PANTHER" id="PTHR30005:SF0">
    <property type="entry name" value="RETROGRADE REGULATION PROTEIN 2"/>
    <property type="match status" value="1"/>
</dbReference>
<organism evidence="3 4">
    <name type="scientific">Anaerocolumna jejuensis DSM 15929</name>
    <dbReference type="NCBI Taxonomy" id="1121322"/>
    <lineage>
        <taxon>Bacteria</taxon>
        <taxon>Bacillati</taxon>
        <taxon>Bacillota</taxon>
        <taxon>Clostridia</taxon>
        <taxon>Lachnospirales</taxon>
        <taxon>Lachnospiraceae</taxon>
        <taxon>Anaerocolumna</taxon>
    </lineage>
</organism>
<dbReference type="InterPro" id="IPR043129">
    <property type="entry name" value="ATPase_NBD"/>
</dbReference>
<accession>A0A1M6U2M5</accession>
<evidence type="ECO:0000313" key="3">
    <source>
        <dbReference type="EMBL" id="SHK63413.1"/>
    </source>
</evidence>
<dbReference type="RefSeq" id="WP_084124273.1">
    <property type="nucleotide sequence ID" value="NZ_FRAC01000014.1"/>
</dbReference>
<gene>
    <name evidence="3" type="ORF">SAMN02745136_02966</name>
</gene>